<dbReference type="Pfam" id="PF01547">
    <property type="entry name" value="SBP_bac_1"/>
    <property type="match status" value="1"/>
</dbReference>
<evidence type="ECO:0000256" key="1">
    <source>
        <dbReference type="SAM" id="SignalP"/>
    </source>
</evidence>
<proteinExistence type="predicted"/>
<comment type="caution">
    <text evidence="2">The sequence shown here is derived from an EMBL/GenBank/DDBJ whole genome shotgun (WGS) entry which is preliminary data.</text>
</comment>
<keyword evidence="1" id="KW-0732">Signal</keyword>
<dbReference type="Proteomes" id="UP000632125">
    <property type="component" value="Unassembled WGS sequence"/>
</dbReference>
<feature type="chain" id="PRO_5039312155" evidence="1">
    <location>
        <begin position="21"/>
        <end position="538"/>
    </location>
</feature>
<evidence type="ECO:0000313" key="2">
    <source>
        <dbReference type="EMBL" id="MBD2867869.1"/>
    </source>
</evidence>
<evidence type="ECO:0000313" key="3">
    <source>
        <dbReference type="Proteomes" id="UP000632125"/>
    </source>
</evidence>
<dbReference type="AlphaFoldDB" id="A0A927CGW1"/>
<keyword evidence="3" id="KW-1185">Reference proteome</keyword>
<dbReference type="EMBL" id="JACXIY010000006">
    <property type="protein sequence ID" value="MBD2867869.1"/>
    <property type="molecule type" value="Genomic_DNA"/>
</dbReference>
<name>A0A927CGW1_9BACL</name>
<dbReference type="RefSeq" id="WP_190858759.1">
    <property type="nucleotide sequence ID" value="NZ_JACXIY010000006.1"/>
</dbReference>
<dbReference type="PANTHER" id="PTHR43649:SF17">
    <property type="entry name" value="ABC TRANSPORTER SOLUTE BINDING PROTEIN-SUGAR TRANSPORT"/>
    <property type="match status" value="1"/>
</dbReference>
<dbReference type="InterPro" id="IPR050490">
    <property type="entry name" value="Bact_solute-bd_prot1"/>
</dbReference>
<protein>
    <submittedName>
        <fullName evidence="2">Extracellular solute-binding protein</fullName>
    </submittedName>
</protein>
<gene>
    <name evidence="2" type="ORF">IDH41_04705</name>
</gene>
<feature type="signal peptide" evidence="1">
    <location>
        <begin position="1"/>
        <end position="20"/>
    </location>
</feature>
<dbReference type="SUPFAM" id="SSF53850">
    <property type="entry name" value="Periplasmic binding protein-like II"/>
    <property type="match status" value="1"/>
</dbReference>
<sequence length="538" mass="60203">MKKKAWKAFAVGLSLAAVTAGCSSGGNGDGGNDAEGSGNGSGSEAVTIQMAKRIFPDIAPAPQDLWMWKEYEKMSGVKVDWVAIPDATVGEKKNLMMSSGDYPEAFFGSMGFSIDEVVKYGAQGIFLPLEELIETNAPNLTDLFAKYPEIKKAVTAPDGHIYSLPYVDSSIMDASLRYYVNHTWLTNLGLEPPQTIDEFTAMLKEFRDKDANGNGDPSDEYPLAYPGNIGMLEQQLFGSFGMGNGGLQGASQWIYKDTDDQIKLIFTDGKYREVWKYMAMLWQEELMHPETFTNMEYGNWVAAGAKNQVGVFSWVSPSYIGDKMVESYVGVHALEGPGGRMLNWIDNPARGVTQFMITDKNKHPEETIKWIDFWYGEEGANFGFFGKEGVTYNMVDGKPKYIDEIANYEGGQQLGALQYVDNVYGGFYPYLEPDAVMRRVVKGATMMDEFRQTPEDAEKYATGERWPKFMPSAEESGETIPILTDINQYITESRVKFITGEWDINGAQWDDYVKTLEQMGAGRYLEIKKAQYERYSNS</sequence>
<reference evidence="2" key="1">
    <citation type="submission" date="2020-09" db="EMBL/GenBank/DDBJ databases">
        <title>A novel bacterium of genus Paenibacillus, isolated from South China Sea.</title>
        <authorList>
            <person name="Huang H."/>
            <person name="Mo K."/>
            <person name="Hu Y."/>
        </authorList>
    </citation>
    <scope>NUCLEOTIDE SEQUENCE</scope>
    <source>
        <strain evidence="2">IB182493</strain>
    </source>
</reference>
<dbReference type="PANTHER" id="PTHR43649">
    <property type="entry name" value="ARABINOSE-BINDING PROTEIN-RELATED"/>
    <property type="match status" value="1"/>
</dbReference>
<organism evidence="2 3">
    <name type="scientific">Paenibacillus arenilitoris</name>
    <dbReference type="NCBI Taxonomy" id="2772299"/>
    <lineage>
        <taxon>Bacteria</taxon>
        <taxon>Bacillati</taxon>
        <taxon>Bacillota</taxon>
        <taxon>Bacilli</taxon>
        <taxon>Bacillales</taxon>
        <taxon>Paenibacillaceae</taxon>
        <taxon>Paenibacillus</taxon>
    </lineage>
</organism>
<dbReference type="Gene3D" id="3.40.190.10">
    <property type="entry name" value="Periplasmic binding protein-like II"/>
    <property type="match status" value="2"/>
</dbReference>
<accession>A0A927CGW1</accession>
<dbReference type="InterPro" id="IPR006059">
    <property type="entry name" value="SBP"/>
</dbReference>
<dbReference type="PROSITE" id="PS51257">
    <property type="entry name" value="PROKAR_LIPOPROTEIN"/>
    <property type="match status" value="1"/>
</dbReference>